<gene>
    <name evidence="3" type="ORF">AK812_SmicGene448</name>
</gene>
<dbReference type="InterPro" id="IPR038765">
    <property type="entry name" value="Papain-like_cys_pep_sf"/>
</dbReference>
<proteinExistence type="predicted"/>
<comment type="caution">
    <text evidence="3">The sequence shown here is derived from an EMBL/GenBank/DDBJ whole genome shotgun (WGS) entry which is preliminary data.</text>
</comment>
<feature type="domain" description="EF-hand" evidence="2">
    <location>
        <begin position="315"/>
        <end position="350"/>
    </location>
</feature>
<dbReference type="Gene3D" id="1.10.238.10">
    <property type="entry name" value="EF-hand"/>
    <property type="match status" value="1"/>
</dbReference>
<evidence type="ECO:0000259" key="2">
    <source>
        <dbReference type="PROSITE" id="PS50222"/>
    </source>
</evidence>
<dbReference type="AlphaFoldDB" id="A0A1Q9F6S3"/>
<dbReference type="SUPFAM" id="SSF54001">
    <property type="entry name" value="Cysteine proteinases"/>
    <property type="match status" value="1"/>
</dbReference>
<dbReference type="InterPro" id="IPR018247">
    <property type="entry name" value="EF_Hand_1_Ca_BS"/>
</dbReference>
<protein>
    <recommendedName>
        <fullName evidence="2">EF-hand domain-containing protein</fullName>
    </recommendedName>
</protein>
<dbReference type="PROSITE" id="PS50222">
    <property type="entry name" value="EF_HAND_2"/>
    <property type="match status" value="1"/>
</dbReference>
<dbReference type="InterPro" id="IPR011992">
    <property type="entry name" value="EF-hand-dom_pair"/>
</dbReference>
<dbReference type="PROSITE" id="PS00018">
    <property type="entry name" value="EF_HAND_1"/>
    <property type="match status" value="1"/>
</dbReference>
<evidence type="ECO:0000313" key="4">
    <source>
        <dbReference type="Proteomes" id="UP000186817"/>
    </source>
</evidence>
<name>A0A1Q9F6S3_SYMMI</name>
<dbReference type="GO" id="GO:0005509">
    <property type="term" value="F:calcium ion binding"/>
    <property type="evidence" value="ECO:0007669"/>
    <property type="project" value="InterPro"/>
</dbReference>
<organism evidence="3 4">
    <name type="scientific">Symbiodinium microadriaticum</name>
    <name type="common">Dinoflagellate</name>
    <name type="synonym">Zooxanthella microadriatica</name>
    <dbReference type="NCBI Taxonomy" id="2951"/>
    <lineage>
        <taxon>Eukaryota</taxon>
        <taxon>Sar</taxon>
        <taxon>Alveolata</taxon>
        <taxon>Dinophyceae</taxon>
        <taxon>Suessiales</taxon>
        <taxon>Symbiodiniaceae</taxon>
        <taxon>Symbiodinium</taxon>
    </lineage>
</organism>
<evidence type="ECO:0000313" key="3">
    <source>
        <dbReference type="EMBL" id="OLQ15376.1"/>
    </source>
</evidence>
<reference evidence="3 4" key="1">
    <citation type="submission" date="2016-02" db="EMBL/GenBank/DDBJ databases">
        <title>Genome analysis of coral dinoflagellate symbionts highlights evolutionary adaptations to a symbiotic lifestyle.</title>
        <authorList>
            <person name="Aranda M."/>
            <person name="Li Y."/>
            <person name="Liew Y.J."/>
            <person name="Baumgarten S."/>
            <person name="Simakov O."/>
            <person name="Wilson M."/>
            <person name="Piel J."/>
            <person name="Ashoor H."/>
            <person name="Bougouffa S."/>
            <person name="Bajic V.B."/>
            <person name="Ryu T."/>
            <person name="Ravasi T."/>
            <person name="Bayer T."/>
            <person name="Micklem G."/>
            <person name="Kim H."/>
            <person name="Bhak J."/>
            <person name="Lajeunesse T.C."/>
            <person name="Voolstra C.R."/>
        </authorList>
    </citation>
    <scope>NUCLEOTIDE SEQUENCE [LARGE SCALE GENOMIC DNA]</scope>
    <source>
        <strain evidence="3 4">CCMP2467</strain>
    </source>
</reference>
<evidence type="ECO:0000256" key="1">
    <source>
        <dbReference type="ARBA" id="ARBA00022837"/>
    </source>
</evidence>
<dbReference type="InterPro" id="IPR002048">
    <property type="entry name" value="EF_hand_dom"/>
</dbReference>
<accession>A0A1Q9F6S3</accession>
<keyword evidence="1" id="KW-0106">Calcium</keyword>
<dbReference type="OrthoDB" id="443882at2759"/>
<dbReference type="EMBL" id="LSRX01000004">
    <property type="protein sequence ID" value="OLQ15376.1"/>
    <property type="molecule type" value="Genomic_DNA"/>
</dbReference>
<keyword evidence="4" id="KW-1185">Reference proteome</keyword>
<dbReference type="Proteomes" id="UP000186817">
    <property type="component" value="Unassembled WGS sequence"/>
</dbReference>
<dbReference type="SUPFAM" id="SSF47473">
    <property type="entry name" value="EF-hand"/>
    <property type="match status" value="1"/>
</dbReference>
<sequence>MSVYKYSLMCGGAFASRRSGHREAYAKLHGSWEGLGGGGHVEEVLTDLTGGCSTRFGTTDVAQECSKRHIPMESHHASAIYRVVKHQVPSPEGYGVQDGFVWLRIDDFVQLFDTIYECHSSDLVEFGCRLVNSDLGPRPGGLTPGWVPGEPFFEEIYAFQGDVYSETAPSFMMEILDTPCEMTMEVTQTDLRYGDSQETPELGRPMQAPLLLRFFQCSSEVLKPGKYLAMVSIPAQYTCHRMIFRCYSTRPLVMKPITQHRSWIAVNPAMPLNAIPYSLCGFQRVDALSEKLPQMFDEVNAAEAQDVNCSIMQQKDAAHWAKLADMLDTNNSGTLSFLELARGLRSTGQSPRPTEVQGFDEVLGHREALLRACRALDADGCGRLPAEVFASILATAAPLAPAPEGAGALAYAEILSSFEVVLDPDLVKAAARG</sequence>